<proteinExistence type="predicted"/>
<dbReference type="STRING" id="32264.T1JXV3"/>
<evidence type="ECO:0000313" key="2">
    <source>
        <dbReference type="EnsemblMetazoa" id="tetur02g13370.1"/>
    </source>
</evidence>
<dbReference type="PANTHER" id="PTHR15889">
    <property type="entry name" value="MITOCHONDRIAL RIBOSOMAL PROTEIN L37"/>
    <property type="match status" value="1"/>
</dbReference>
<dbReference type="OrthoDB" id="5835618at2759"/>
<protein>
    <submittedName>
        <fullName evidence="2">Uncharacterized protein</fullName>
    </submittedName>
</protein>
<dbReference type="HOGENOM" id="CLU_596324_0_0_1"/>
<dbReference type="OMA" id="MFCYGYA"/>
<name>T1JXV3_TETUR</name>
<dbReference type="Proteomes" id="UP000015104">
    <property type="component" value="Unassembled WGS sequence"/>
</dbReference>
<keyword evidence="3" id="KW-1185">Reference proteome</keyword>
<dbReference type="InterPro" id="IPR052482">
    <property type="entry name" value="mtLSU_mL37"/>
</dbReference>
<reference evidence="3" key="1">
    <citation type="submission" date="2011-08" db="EMBL/GenBank/DDBJ databases">
        <authorList>
            <person name="Rombauts S."/>
        </authorList>
    </citation>
    <scope>NUCLEOTIDE SEQUENCE</scope>
    <source>
        <strain evidence="3">London</strain>
    </source>
</reference>
<dbReference type="KEGG" id="tut:107371194"/>
<dbReference type="EnsemblMetazoa" id="tetur02g13370.1">
    <property type="protein sequence ID" value="tetur02g13370.1"/>
    <property type="gene ID" value="tetur02g13370"/>
</dbReference>
<feature type="compositionally biased region" description="Basic and acidic residues" evidence="1">
    <location>
        <begin position="442"/>
        <end position="453"/>
    </location>
</feature>
<sequence>MRFNVASRGFKHPKYIFVHKKWDREPRFNPGWFRQWRRTFFWKSKVTVEEIPVPIASGYSAVDANEFVTEHREKWIHPEIWPYEKKYEKGSPDDPAYKPIMAHHFNRSTTIYEGFKGAMNFSNTVMEGEDNLPSCISSLEDNISIEDKFISLLEKRLQFAYEDDCLLTKTRKVRKWPRLDIKPRFGFGTPVSRTEGNVLNSFYDVSQLWINKYHHLIDRRRLNYPTVLVPFVRDSQLITLDLSCDFVTLVQKSSDNYLTPIFNKSECYEEPSKTLDKKLISIHPCNWEICFDKTHWYSTDFAWSLPPKDQVHTIYLTDSRFRIKKFVDRFAKAKALMFCYGYGAAQFRLKHGNWNDHEDRINYQILEKPILVNSVFTNLSKNSVGFCTFQLNTTDFNSDVKNQVWFNGPYEINENKELILKKLIAMNLYGPYNQPTFLVNDKTTERDRAERSDSTSATL</sequence>
<accession>T1JXV3</accession>
<evidence type="ECO:0000313" key="3">
    <source>
        <dbReference type="Proteomes" id="UP000015104"/>
    </source>
</evidence>
<dbReference type="PANTHER" id="PTHR15889:SF2">
    <property type="entry name" value="LARGE RIBOSOMAL SUBUNIT PROTEIN ML37"/>
    <property type="match status" value="1"/>
</dbReference>
<evidence type="ECO:0000256" key="1">
    <source>
        <dbReference type="SAM" id="MobiDB-lite"/>
    </source>
</evidence>
<feature type="region of interest" description="Disordered" evidence="1">
    <location>
        <begin position="440"/>
        <end position="459"/>
    </location>
</feature>
<organism evidence="2 3">
    <name type="scientific">Tetranychus urticae</name>
    <name type="common">Two-spotted spider mite</name>
    <dbReference type="NCBI Taxonomy" id="32264"/>
    <lineage>
        <taxon>Eukaryota</taxon>
        <taxon>Metazoa</taxon>
        <taxon>Ecdysozoa</taxon>
        <taxon>Arthropoda</taxon>
        <taxon>Chelicerata</taxon>
        <taxon>Arachnida</taxon>
        <taxon>Acari</taxon>
        <taxon>Acariformes</taxon>
        <taxon>Trombidiformes</taxon>
        <taxon>Prostigmata</taxon>
        <taxon>Eleutherengona</taxon>
        <taxon>Raphignathae</taxon>
        <taxon>Tetranychoidea</taxon>
        <taxon>Tetranychidae</taxon>
        <taxon>Tetranychus</taxon>
    </lineage>
</organism>
<reference evidence="2" key="2">
    <citation type="submission" date="2015-06" db="UniProtKB">
        <authorList>
            <consortium name="EnsemblMetazoa"/>
        </authorList>
    </citation>
    <scope>IDENTIFICATION</scope>
</reference>
<gene>
    <name evidence="2" type="primary">107371194</name>
</gene>
<dbReference type="EMBL" id="CAEY01000835">
    <property type="status" value="NOT_ANNOTATED_CDS"/>
    <property type="molecule type" value="Genomic_DNA"/>
</dbReference>
<dbReference type="AlphaFoldDB" id="T1JXV3"/>
<dbReference type="GO" id="GO:0005739">
    <property type="term" value="C:mitochondrion"/>
    <property type="evidence" value="ECO:0007669"/>
    <property type="project" value="TreeGrafter"/>
</dbReference>